<evidence type="ECO:0000256" key="12">
    <source>
        <dbReference type="ARBA" id="ARBA00023027"/>
    </source>
</evidence>
<keyword evidence="5 15" id="KW-0561">Oxygen transport</keyword>
<evidence type="ECO:0000256" key="9">
    <source>
        <dbReference type="ARBA" id="ARBA00022857"/>
    </source>
</evidence>
<feature type="site" description="Influences the redox potential of the prosthetic heme and FAD groups" evidence="15">
    <location>
        <position position="393"/>
    </location>
</feature>
<evidence type="ECO:0000256" key="4">
    <source>
        <dbReference type="ARBA" id="ARBA00022617"/>
    </source>
</evidence>
<feature type="binding site" evidence="15">
    <location>
        <begin position="206"/>
        <end position="209"/>
    </location>
    <ligand>
        <name>FAD</name>
        <dbReference type="ChEBI" id="CHEBI:57692"/>
    </ligand>
</feature>
<dbReference type="EMBL" id="BMIN01000001">
    <property type="protein sequence ID" value="GGC98546.1"/>
    <property type="molecule type" value="Genomic_DNA"/>
</dbReference>
<evidence type="ECO:0000256" key="10">
    <source>
        <dbReference type="ARBA" id="ARBA00023002"/>
    </source>
</evidence>
<keyword evidence="11 15" id="KW-0408">Iron</keyword>
<evidence type="ECO:0000313" key="19">
    <source>
        <dbReference type="Proteomes" id="UP000642571"/>
    </source>
</evidence>
<evidence type="ECO:0000256" key="3">
    <source>
        <dbReference type="ARBA" id="ARBA00022448"/>
    </source>
</evidence>
<feature type="domain" description="FAD-binding FR-type" evidence="17">
    <location>
        <begin position="152"/>
        <end position="261"/>
    </location>
</feature>
<organism evidence="18 19">
    <name type="scientific">Pontibacillus salipaludis</name>
    <dbReference type="NCBI Taxonomy" id="1697394"/>
    <lineage>
        <taxon>Bacteria</taxon>
        <taxon>Bacillati</taxon>
        <taxon>Bacillota</taxon>
        <taxon>Bacilli</taxon>
        <taxon>Bacillales</taxon>
        <taxon>Bacillaceae</taxon>
        <taxon>Pontibacillus</taxon>
    </lineage>
</organism>
<feature type="active site" description="Charge relay system" evidence="15">
    <location>
        <position position="95"/>
    </location>
</feature>
<dbReference type="CDD" id="cd06184">
    <property type="entry name" value="flavohem_like_fad_nad_binding"/>
    <property type="match status" value="1"/>
</dbReference>
<sequence>MLSNENIAIIKSTAPILKDRGVEITSRFYERLFANHPELLHLFNQTNQKKGRQQTALANAVYAAAENIDRLEEILPVVKQIAHKHRSIGVQAEHYPVVGEHLLLAMKEVLGDGATPEVLQAWEEAYSIIANVFIEIEQDMYDEAAMQPGGWEGFKAFKVTRKEIESDVITSFYLEPIDKKPLPSFSPGQYISVQLHIEGEAYTHVRQYSLSDAPHQDYYRISVKQECDHDPEGVVSNYLHKSIKEGDTIPVSAPAGDFVLDTSRDTPLVLISGGVGLTPLVSMLKTVVTQQPNREVTFIHAARNSQLHALKGEINQIVKQIDTVKNYTLYSNPTEEDRKLKDLNTGYITLEWLQKVLPHNQMDFYFCGPSGFMNATFQALQQWGVPEERMHYEFFGPAKQLETVH</sequence>
<evidence type="ECO:0000256" key="13">
    <source>
        <dbReference type="ARBA" id="ARBA00048649"/>
    </source>
</evidence>
<dbReference type="PROSITE" id="PS01033">
    <property type="entry name" value="GLOBIN"/>
    <property type="match status" value="1"/>
</dbReference>
<keyword evidence="9 15" id="KW-0521">NADP</keyword>
<feature type="site" description="Influences the redox potential of the prosthetic heme and FAD groups" evidence="15">
    <location>
        <position position="84"/>
    </location>
</feature>
<evidence type="ECO:0000256" key="2">
    <source>
        <dbReference type="ARBA" id="ARBA00008414"/>
    </source>
</evidence>
<dbReference type="InterPro" id="IPR017927">
    <property type="entry name" value="FAD-bd_FR_type"/>
</dbReference>
<dbReference type="PROSITE" id="PS51384">
    <property type="entry name" value="FAD_FR"/>
    <property type="match status" value="1"/>
</dbReference>
<comment type="similarity">
    <text evidence="2 15">Belongs to the globin family. Two-domain flavohemoproteins subfamily.</text>
</comment>
<dbReference type="InterPro" id="IPR001433">
    <property type="entry name" value="OxRdtase_FAD/NAD-bd"/>
</dbReference>
<evidence type="ECO:0000256" key="11">
    <source>
        <dbReference type="ARBA" id="ARBA00023004"/>
    </source>
</evidence>
<keyword evidence="10 15" id="KW-0560">Oxidoreductase</keyword>
<comment type="similarity">
    <text evidence="1 15">In the C-terminal section; belongs to the flavoprotein pyridine nucleotide cytochrome reductase family.</text>
</comment>
<protein>
    <recommendedName>
        <fullName evidence="15">Flavohemoprotein</fullName>
    </recommendedName>
    <alternativeName>
        <fullName evidence="15">Flavohemoglobin</fullName>
    </alternativeName>
    <alternativeName>
        <fullName evidence="15">Hemoglobin-like protein</fullName>
    </alternativeName>
    <alternativeName>
        <fullName evidence="15">Nitric oxide dioxygenase</fullName>
        <shortName evidence="15">NO oxygenase</shortName>
        <shortName evidence="15">NOD</shortName>
        <ecNumber evidence="15">1.14.12.17</ecNumber>
    </alternativeName>
</protein>
<feature type="binding site" evidence="15">
    <location>
        <position position="190"/>
    </location>
    <ligand>
        <name>FAD</name>
        <dbReference type="ChEBI" id="CHEBI:57692"/>
    </ligand>
</feature>
<dbReference type="Proteomes" id="UP000642571">
    <property type="component" value="Unassembled WGS sequence"/>
</dbReference>
<comment type="catalytic activity">
    <reaction evidence="13 15">
        <text>2 nitric oxide + NADH + 2 O2 = 2 nitrate + NAD(+) + H(+)</text>
        <dbReference type="Rhea" id="RHEA:19469"/>
        <dbReference type="ChEBI" id="CHEBI:15378"/>
        <dbReference type="ChEBI" id="CHEBI:15379"/>
        <dbReference type="ChEBI" id="CHEBI:16480"/>
        <dbReference type="ChEBI" id="CHEBI:17632"/>
        <dbReference type="ChEBI" id="CHEBI:57540"/>
        <dbReference type="ChEBI" id="CHEBI:57945"/>
        <dbReference type="EC" id="1.14.12.17"/>
    </reaction>
</comment>
<feature type="active site" description="Charge relay system" evidence="15">
    <location>
        <position position="137"/>
    </location>
</feature>
<keyword evidence="8 15" id="KW-0274">FAD</keyword>
<comment type="function">
    <text evidence="15">Is involved in NO detoxification in an aerobic process, termed nitric oxide dioxygenase (NOD) reaction that utilizes O(2) and NAD(P)H to convert NO to nitrate, which protects the bacterium from various noxious nitrogen compounds. Therefore, plays a central role in the inducible response to nitrosative stress.</text>
</comment>
<evidence type="ECO:0000256" key="7">
    <source>
        <dbReference type="ARBA" id="ARBA00022723"/>
    </source>
</evidence>
<evidence type="ECO:0000256" key="1">
    <source>
        <dbReference type="ARBA" id="ARBA00006401"/>
    </source>
</evidence>
<dbReference type="InterPro" id="IPR008333">
    <property type="entry name" value="Cbr1-like_FAD-bd_dom"/>
</dbReference>
<dbReference type="InterPro" id="IPR012292">
    <property type="entry name" value="Globin/Proto"/>
</dbReference>
<dbReference type="Gene3D" id="1.10.490.10">
    <property type="entry name" value="Globins"/>
    <property type="match status" value="1"/>
</dbReference>
<feature type="binding site" evidence="15">
    <location>
        <begin position="274"/>
        <end position="279"/>
    </location>
    <ligand>
        <name>NADP(+)</name>
        <dbReference type="ChEBI" id="CHEBI:58349"/>
    </ligand>
</feature>
<evidence type="ECO:0000256" key="15">
    <source>
        <dbReference type="HAMAP-Rule" id="MF_01252"/>
    </source>
</evidence>
<evidence type="ECO:0000259" key="16">
    <source>
        <dbReference type="PROSITE" id="PS01033"/>
    </source>
</evidence>
<feature type="binding site" evidence="15">
    <location>
        <begin position="394"/>
        <end position="397"/>
    </location>
    <ligand>
        <name>FAD</name>
        <dbReference type="ChEBI" id="CHEBI:57692"/>
    </ligand>
</feature>
<evidence type="ECO:0000256" key="5">
    <source>
        <dbReference type="ARBA" id="ARBA00022621"/>
    </source>
</evidence>
<dbReference type="InterPro" id="IPR001709">
    <property type="entry name" value="Flavoprot_Pyr_Nucl_cyt_Rdtase"/>
</dbReference>
<dbReference type="SUPFAM" id="SSF63380">
    <property type="entry name" value="Riboflavin synthase domain-like"/>
    <property type="match status" value="1"/>
</dbReference>
<dbReference type="Pfam" id="PF00042">
    <property type="entry name" value="Globin"/>
    <property type="match status" value="1"/>
</dbReference>
<comment type="catalytic activity">
    <reaction evidence="14 15">
        <text>2 nitric oxide + NADPH + 2 O2 = 2 nitrate + NADP(+) + H(+)</text>
        <dbReference type="Rhea" id="RHEA:19465"/>
        <dbReference type="ChEBI" id="CHEBI:15378"/>
        <dbReference type="ChEBI" id="CHEBI:15379"/>
        <dbReference type="ChEBI" id="CHEBI:16480"/>
        <dbReference type="ChEBI" id="CHEBI:17632"/>
        <dbReference type="ChEBI" id="CHEBI:57783"/>
        <dbReference type="ChEBI" id="CHEBI:58349"/>
        <dbReference type="EC" id="1.14.12.17"/>
    </reaction>
</comment>
<dbReference type="InterPro" id="IPR023950">
    <property type="entry name" value="Hmp"/>
</dbReference>
<comment type="caution">
    <text evidence="18">The sequence shown here is derived from an EMBL/GenBank/DDBJ whole genome shotgun (WGS) entry which is preliminary data.</text>
</comment>
<keyword evidence="15" id="KW-0216">Detoxification</keyword>
<dbReference type="NCBIfam" id="NF009805">
    <property type="entry name" value="PRK13289.1"/>
    <property type="match status" value="1"/>
</dbReference>
<dbReference type="SUPFAM" id="SSF52343">
    <property type="entry name" value="Ferredoxin reductase-like, C-terminal NADP-linked domain"/>
    <property type="match status" value="1"/>
</dbReference>
<dbReference type="PRINTS" id="PR00371">
    <property type="entry name" value="FPNCR"/>
</dbReference>
<dbReference type="InterPro" id="IPR039261">
    <property type="entry name" value="FNR_nucleotide-bd"/>
</dbReference>
<feature type="site" description="Involved in heme-bound ligand stabilization and O-O bond activation" evidence="15">
    <location>
        <position position="29"/>
    </location>
</feature>
<keyword evidence="6 15" id="KW-0285">Flavoprotein</keyword>
<keyword evidence="12 15" id="KW-0520">NAD</keyword>
<feature type="region of interest" description="Reductase" evidence="15">
    <location>
        <begin position="149"/>
        <end position="405"/>
    </location>
</feature>
<accession>A0ABQ1PK20</accession>
<dbReference type="Pfam" id="PF00970">
    <property type="entry name" value="FAD_binding_6"/>
    <property type="match status" value="1"/>
</dbReference>
<evidence type="ECO:0000256" key="6">
    <source>
        <dbReference type="ARBA" id="ARBA00022630"/>
    </source>
</evidence>
<evidence type="ECO:0000256" key="14">
    <source>
        <dbReference type="ARBA" id="ARBA00049433"/>
    </source>
</evidence>
<dbReference type="PANTHER" id="PTHR43396:SF3">
    <property type="entry name" value="FLAVOHEMOPROTEIN"/>
    <property type="match status" value="1"/>
</dbReference>
<dbReference type="SUPFAM" id="SSF46458">
    <property type="entry name" value="Globin-like"/>
    <property type="match status" value="1"/>
</dbReference>
<keyword evidence="19" id="KW-1185">Reference proteome</keyword>
<name>A0ABQ1PK20_9BACI</name>
<feature type="binding site" description="proximal binding residue" evidence="15">
    <location>
        <position position="85"/>
    </location>
    <ligand>
        <name>heme b</name>
        <dbReference type="ChEBI" id="CHEBI:60344"/>
    </ligand>
    <ligandPart>
        <name>Fe</name>
        <dbReference type="ChEBI" id="CHEBI:18248"/>
    </ligandPart>
</feature>
<dbReference type="RefSeq" id="WP_188650081.1">
    <property type="nucleotide sequence ID" value="NZ_BMIN01000001.1"/>
</dbReference>
<dbReference type="Gene3D" id="3.40.50.80">
    <property type="entry name" value="Nucleotide-binding domain of ferredoxin-NADP reductase (FNR) module"/>
    <property type="match status" value="1"/>
</dbReference>
<dbReference type="Gene3D" id="2.40.30.10">
    <property type="entry name" value="Translation factors"/>
    <property type="match status" value="1"/>
</dbReference>
<proteinExistence type="inferred from homology"/>
<comment type="domain">
    <text evidence="15">Consists of two distinct domains; an N-terminal heme-containing oxygen-binding domain and a C-terminal reductase domain with binding sites for FAD and NAD(P)H.</text>
</comment>
<dbReference type="InterPro" id="IPR017938">
    <property type="entry name" value="Riboflavin_synthase-like_b-brl"/>
</dbReference>
<keyword evidence="3 15" id="KW-0813">Transport</keyword>
<comment type="cofactor">
    <cofactor evidence="15">
        <name>heme b</name>
        <dbReference type="ChEBI" id="CHEBI:60344"/>
    </cofactor>
    <text evidence="15">Binds 1 heme b (iron(II)-protoporphyrin IX) group per subunit.</text>
</comment>
<dbReference type="EC" id="1.14.12.17" evidence="15"/>
<evidence type="ECO:0000313" key="18">
    <source>
        <dbReference type="EMBL" id="GGC98546.1"/>
    </source>
</evidence>
<evidence type="ECO:0000259" key="17">
    <source>
        <dbReference type="PROSITE" id="PS51384"/>
    </source>
</evidence>
<dbReference type="PRINTS" id="PR00410">
    <property type="entry name" value="PHEHYDRXLASE"/>
</dbReference>
<gene>
    <name evidence="15 18" type="primary">hmp</name>
    <name evidence="18" type="ORF">GCM10011389_02140</name>
</gene>
<keyword evidence="4 15" id="KW-0349">Heme</keyword>
<reference evidence="19" key="1">
    <citation type="journal article" date="2019" name="Int. J. Syst. Evol. Microbiol.">
        <title>The Global Catalogue of Microorganisms (GCM) 10K type strain sequencing project: providing services to taxonomists for standard genome sequencing and annotation.</title>
        <authorList>
            <consortium name="The Broad Institute Genomics Platform"/>
            <consortium name="The Broad Institute Genome Sequencing Center for Infectious Disease"/>
            <person name="Wu L."/>
            <person name="Ma J."/>
        </authorList>
    </citation>
    <scope>NUCLEOTIDE SEQUENCE [LARGE SCALE GENOMIC DNA]</scope>
    <source>
        <strain evidence="19">CGMCC 1.15353</strain>
    </source>
</reference>
<dbReference type="InterPro" id="IPR000971">
    <property type="entry name" value="Globin"/>
</dbReference>
<dbReference type="InterPro" id="IPR009050">
    <property type="entry name" value="Globin-like_sf"/>
</dbReference>
<dbReference type="PANTHER" id="PTHR43396">
    <property type="entry name" value="FLAVOHEMOPROTEIN"/>
    <property type="match status" value="1"/>
</dbReference>
<dbReference type="CDD" id="cd14777">
    <property type="entry name" value="Yhb1-globin-like"/>
    <property type="match status" value="1"/>
</dbReference>
<evidence type="ECO:0000256" key="8">
    <source>
        <dbReference type="ARBA" id="ARBA00022827"/>
    </source>
</evidence>
<comment type="cofactor">
    <cofactor evidence="15">
        <name>FAD</name>
        <dbReference type="ChEBI" id="CHEBI:57692"/>
    </cofactor>
    <text evidence="15">Binds 1 FAD per subunit.</text>
</comment>
<dbReference type="Pfam" id="PF00175">
    <property type="entry name" value="NAD_binding_1"/>
    <property type="match status" value="1"/>
</dbReference>
<keyword evidence="7 15" id="KW-0479">Metal-binding</keyword>
<dbReference type="HAMAP" id="MF_01252">
    <property type="entry name" value="Hmp"/>
    <property type="match status" value="1"/>
</dbReference>
<feature type="domain" description="Globin" evidence="16">
    <location>
        <begin position="1"/>
        <end position="138"/>
    </location>
</feature>